<dbReference type="SUPFAM" id="SSF46689">
    <property type="entry name" value="Homeodomain-like"/>
    <property type="match status" value="1"/>
</dbReference>
<dbReference type="GO" id="GO:0003677">
    <property type="term" value="F:DNA binding"/>
    <property type="evidence" value="ECO:0007669"/>
    <property type="project" value="InterPro"/>
</dbReference>
<dbReference type="RefSeq" id="WP_207320892.1">
    <property type="nucleotide sequence ID" value="NZ_CP071501.1"/>
</dbReference>
<reference evidence="2 3" key="1">
    <citation type="submission" date="2021-03" db="EMBL/GenBank/DDBJ databases">
        <title>Novel species identification of genus Shewanella.</title>
        <authorList>
            <person name="Liu G."/>
            <person name="Zhang Q."/>
        </authorList>
    </citation>
    <scope>NUCLEOTIDE SEQUENCE [LARGE SCALE GENOMIC DNA]</scope>
    <source>
        <strain evidence="2 3">FJAT-53726</strain>
    </source>
</reference>
<dbReference type="GO" id="GO:0006313">
    <property type="term" value="P:DNA transposition"/>
    <property type="evidence" value="ECO:0007669"/>
    <property type="project" value="InterPro"/>
</dbReference>
<organism evidence="2 3">
    <name type="scientific">Shewanella cyperi</name>
    <dbReference type="NCBI Taxonomy" id="2814292"/>
    <lineage>
        <taxon>Bacteria</taxon>
        <taxon>Pseudomonadati</taxon>
        <taxon>Pseudomonadota</taxon>
        <taxon>Gammaproteobacteria</taxon>
        <taxon>Alteromonadales</taxon>
        <taxon>Shewanellaceae</taxon>
        <taxon>Shewanella</taxon>
    </lineage>
</organism>
<dbReference type="Pfam" id="PF01527">
    <property type="entry name" value="HTH_Tnp_1"/>
    <property type="match status" value="1"/>
</dbReference>
<dbReference type="Proteomes" id="UP000663281">
    <property type="component" value="Chromosome"/>
</dbReference>
<dbReference type="GO" id="GO:0004803">
    <property type="term" value="F:transposase activity"/>
    <property type="evidence" value="ECO:0007669"/>
    <property type="project" value="InterPro"/>
</dbReference>
<comment type="similarity">
    <text evidence="1">Belongs to the transposase 8 family.</text>
</comment>
<dbReference type="EMBL" id="CP071504">
    <property type="protein sequence ID" value="QSX29549.1"/>
    <property type="molecule type" value="Genomic_DNA"/>
</dbReference>
<name>A0A974XJP6_9GAMM</name>
<proteinExistence type="inferred from homology"/>
<dbReference type="KEGG" id="scyp:JYB88_15330"/>
<dbReference type="AlphaFoldDB" id="A0A974XJP6"/>
<evidence type="ECO:0000313" key="3">
    <source>
        <dbReference type="Proteomes" id="UP000663281"/>
    </source>
</evidence>
<dbReference type="InterPro" id="IPR009057">
    <property type="entry name" value="Homeodomain-like_sf"/>
</dbReference>
<accession>A0A974XJP6</accession>
<keyword evidence="3" id="KW-1185">Reference proteome</keyword>
<dbReference type="InterPro" id="IPR002514">
    <property type="entry name" value="Transposase_8"/>
</dbReference>
<sequence>MNLDQDNLKLLLIAEVKARGRLLSDVAKEYGISSKTLYQWVRQSEQQPWQREQALHSEIALLQRRIRALSQELDVRPA</sequence>
<dbReference type="Gene3D" id="1.10.10.60">
    <property type="entry name" value="Homeodomain-like"/>
    <property type="match status" value="1"/>
</dbReference>
<gene>
    <name evidence="2" type="ORF">JYB88_15330</name>
</gene>
<evidence type="ECO:0000256" key="1">
    <source>
        <dbReference type="ARBA" id="ARBA00009964"/>
    </source>
</evidence>
<protein>
    <submittedName>
        <fullName evidence="2">Transposase</fullName>
    </submittedName>
</protein>
<evidence type="ECO:0000313" key="2">
    <source>
        <dbReference type="EMBL" id="QSX29549.1"/>
    </source>
</evidence>